<feature type="transmembrane region" description="Helical" evidence="2">
    <location>
        <begin position="36"/>
        <end position="55"/>
    </location>
</feature>
<feature type="compositionally biased region" description="Pro residues" evidence="1">
    <location>
        <begin position="105"/>
        <end position="123"/>
    </location>
</feature>
<gene>
    <name evidence="3" type="ORF">PVK37_12160</name>
</gene>
<evidence type="ECO:0000313" key="4">
    <source>
        <dbReference type="Proteomes" id="UP001219605"/>
    </source>
</evidence>
<reference evidence="3 4" key="1">
    <citation type="submission" date="2023-02" db="EMBL/GenBank/DDBJ databases">
        <authorList>
            <person name="Mo P."/>
        </authorList>
    </citation>
    <scope>NUCLEOTIDE SEQUENCE [LARGE SCALE GENOMIC DNA]</scope>
    <source>
        <strain evidence="3 4">HUAS 3</strain>
    </source>
</reference>
<sequence length="303" mass="32043">MRVGSDESGPSPAYRPTGRTRVALRRLARTRQRRRWAVAALAVVAGLVVSVPWLAARRTVPDGPDPAGPPGAARSWPSAPAALPTGADLGAALPSPGLQPRRRWPTPPPAPPTPSRTPTPAVPPLLDVRHADAPAVVDLSAVGGRDWVHWGLRGGDSVVRKRDGSGEIVDRGGSGGRGGHDTNPELFRWRDGTPVRSIAGTSTGVYACGAGNGFALAVAGNGEVRTVRLYAGLWMARGRLEARLSTGGPVTTVRLEDPHTNRTAEFTVRFRAPPGAKLLVDWRVEHAFDRHCGNVDLQAVALH</sequence>
<organism evidence="3 4">
    <name type="scientific">Micromonospora cathayae</name>
    <dbReference type="NCBI Taxonomy" id="3028804"/>
    <lineage>
        <taxon>Bacteria</taxon>
        <taxon>Bacillati</taxon>
        <taxon>Actinomycetota</taxon>
        <taxon>Actinomycetes</taxon>
        <taxon>Micromonosporales</taxon>
        <taxon>Micromonosporaceae</taxon>
        <taxon>Micromonospora</taxon>
    </lineage>
</organism>
<evidence type="ECO:0000313" key="3">
    <source>
        <dbReference type="EMBL" id="WDZ87098.1"/>
    </source>
</evidence>
<keyword evidence="2" id="KW-0472">Membrane</keyword>
<evidence type="ECO:0000256" key="2">
    <source>
        <dbReference type="SAM" id="Phobius"/>
    </source>
</evidence>
<feature type="region of interest" description="Disordered" evidence="1">
    <location>
        <begin position="1"/>
        <end position="20"/>
    </location>
</feature>
<evidence type="ECO:0000256" key="1">
    <source>
        <dbReference type="SAM" id="MobiDB-lite"/>
    </source>
</evidence>
<name>A0ABY7ZYL1_9ACTN</name>
<protein>
    <recommendedName>
        <fullName evidence="5">Glycosyl hydrolase family 98 putative carbohydrate-binding module domain-containing protein</fullName>
    </recommendedName>
</protein>
<evidence type="ECO:0008006" key="5">
    <source>
        <dbReference type="Google" id="ProtNLM"/>
    </source>
</evidence>
<proteinExistence type="predicted"/>
<feature type="region of interest" description="Disordered" evidence="1">
    <location>
        <begin position="163"/>
        <end position="185"/>
    </location>
</feature>
<dbReference type="RefSeq" id="WP_275033983.1">
    <property type="nucleotide sequence ID" value="NZ_CP118615.1"/>
</dbReference>
<feature type="region of interest" description="Disordered" evidence="1">
    <location>
        <begin position="61"/>
        <end position="125"/>
    </location>
</feature>
<keyword evidence="2" id="KW-1133">Transmembrane helix</keyword>
<dbReference type="EMBL" id="CP118615">
    <property type="protein sequence ID" value="WDZ87098.1"/>
    <property type="molecule type" value="Genomic_DNA"/>
</dbReference>
<keyword evidence="4" id="KW-1185">Reference proteome</keyword>
<dbReference type="Proteomes" id="UP001219605">
    <property type="component" value="Chromosome"/>
</dbReference>
<accession>A0ABY7ZYL1</accession>
<keyword evidence="2" id="KW-0812">Transmembrane</keyword>